<dbReference type="InterPro" id="IPR011650">
    <property type="entry name" value="Peptidase_M20_dimer"/>
</dbReference>
<dbReference type="Pfam" id="PF07687">
    <property type="entry name" value="M20_dimer"/>
    <property type="match status" value="1"/>
</dbReference>
<feature type="binding site" evidence="2">
    <location>
        <position position="117"/>
    </location>
    <ligand>
        <name>Mn(2+)</name>
        <dbReference type="ChEBI" id="CHEBI:29035"/>
        <label>2</label>
    </ligand>
</feature>
<dbReference type="InterPro" id="IPR017439">
    <property type="entry name" value="Amidohydrolase"/>
</dbReference>
<dbReference type="Pfam" id="PF01546">
    <property type="entry name" value="Peptidase_M20"/>
    <property type="match status" value="1"/>
</dbReference>
<dbReference type="GO" id="GO:0046872">
    <property type="term" value="F:metal ion binding"/>
    <property type="evidence" value="ECO:0007669"/>
    <property type="project" value="UniProtKB-KW"/>
</dbReference>
<keyword evidence="2" id="KW-0479">Metal-binding</keyword>
<comment type="caution">
    <text evidence="4">The sequence shown here is derived from an EMBL/GenBank/DDBJ whole genome shotgun (WGS) entry which is preliminary data.</text>
</comment>
<dbReference type="FunFam" id="3.30.70.360:FF:000001">
    <property type="entry name" value="N-acetyldiaminopimelate deacetylase"/>
    <property type="match status" value="1"/>
</dbReference>
<dbReference type="NCBIfam" id="TIGR01891">
    <property type="entry name" value="amidohydrolases"/>
    <property type="match status" value="1"/>
</dbReference>
<gene>
    <name evidence="4" type="ORF">F9B16_18140</name>
</gene>
<dbReference type="Gene3D" id="3.30.70.360">
    <property type="match status" value="1"/>
</dbReference>
<evidence type="ECO:0000313" key="4">
    <source>
        <dbReference type="EMBL" id="KAB2380256.1"/>
    </source>
</evidence>
<comment type="cofactor">
    <cofactor evidence="2">
        <name>Mn(2+)</name>
        <dbReference type="ChEBI" id="CHEBI:29035"/>
    </cofactor>
    <text evidence="2">The Mn(2+) ion enhances activity.</text>
</comment>
<dbReference type="EMBL" id="WBMR01000046">
    <property type="protein sequence ID" value="KAB2380256.1"/>
    <property type="molecule type" value="Genomic_DNA"/>
</dbReference>
<evidence type="ECO:0000256" key="2">
    <source>
        <dbReference type="PIRSR" id="PIRSR005962-1"/>
    </source>
</evidence>
<dbReference type="InterPro" id="IPR036264">
    <property type="entry name" value="Bact_exopeptidase_dim_dom"/>
</dbReference>
<dbReference type="SUPFAM" id="SSF55031">
    <property type="entry name" value="Bacterial exopeptidase dimerisation domain"/>
    <property type="match status" value="1"/>
</dbReference>
<accession>A0A6L3VY37</accession>
<feature type="binding site" evidence="2">
    <location>
        <position position="376"/>
    </location>
    <ligand>
        <name>Mn(2+)</name>
        <dbReference type="ChEBI" id="CHEBI:29035"/>
        <label>2</label>
    </ligand>
</feature>
<proteinExistence type="predicted"/>
<dbReference type="PANTHER" id="PTHR11014">
    <property type="entry name" value="PEPTIDASE M20 FAMILY MEMBER"/>
    <property type="match status" value="1"/>
</dbReference>
<feature type="domain" description="Peptidase M20 dimerisation" evidence="3">
    <location>
        <begin position="202"/>
        <end position="295"/>
    </location>
</feature>
<keyword evidence="2" id="KW-0464">Manganese</keyword>
<dbReference type="OrthoDB" id="9777385at2"/>
<sequence>MGRRDMAADGSSGLPLPGADTLRELLRLLDGELPGAVELRHRLHGVPELGLREHATAALVDAALPVPGRGFAGTGRLVSVGDPALDAVWVRAELDGLEIRERTGVPYAATGETMHACGHDVHLAALVALVRAAHRMRDALPARLTAVFQPSEERHPSGALALVQEPELTAGVRAAIAAHVHPELPWGGVGIEPGAVNAAADAVHIVIEGAGGHAAYPHQAADPVLALAHLVVGLNGLVGRRVDPTRAATLTVGSIRAGSAENIIPDHAEARLTFRALDERDQDRLRDAVTRMTSHIAGAHGCTAAMTFPKTEPALVNDEGLARAARSLAAGTGFRLAPPWRSCGGDDFAHYRTVCPALMIFVGLRGAPGFEPVPLHQPDFLPPDEAVAATARALALGYVAGTAAAPVP</sequence>
<dbReference type="RefSeq" id="WP_151541266.1">
    <property type="nucleotide sequence ID" value="NZ_WBMR01000046.1"/>
</dbReference>
<dbReference type="Gene3D" id="3.40.630.10">
    <property type="entry name" value="Zn peptidases"/>
    <property type="match status" value="1"/>
</dbReference>
<dbReference type="GO" id="GO:0050118">
    <property type="term" value="F:N-acetyldiaminopimelate deacetylase activity"/>
    <property type="evidence" value="ECO:0007669"/>
    <property type="project" value="UniProtKB-ARBA"/>
</dbReference>
<keyword evidence="5" id="KW-1185">Reference proteome</keyword>
<dbReference type="AlphaFoldDB" id="A0A6L3VY37"/>
<reference evidence="4 5" key="1">
    <citation type="submission" date="2019-09" db="EMBL/GenBank/DDBJ databases">
        <title>Actinomadura physcomitrii sp. nov., a novel actinomycete isolated from moss [Physcomitrium sphaericum (Ludw) Fuernr].</title>
        <authorList>
            <person name="Liu C."/>
            <person name="Zhuang X."/>
        </authorList>
    </citation>
    <scope>NUCLEOTIDE SEQUENCE [LARGE SCALE GENOMIC DNA]</scope>
    <source>
        <strain evidence="4 5">CYP1-1B</strain>
    </source>
</reference>
<dbReference type="InterPro" id="IPR002933">
    <property type="entry name" value="Peptidase_M20"/>
</dbReference>
<dbReference type="PIRSF" id="PIRSF005962">
    <property type="entry name" value="Pept_M20D_amidohydro"/>
    <property type="match status" value="1"/>
</dbReference>
<feature type="binding site" evidence="2">
    <location>
        <position position="119"/>
    </location>
    <ligand>
        <name>Mn(2+)</name>
        <dbReference type="ChEBI" id="CHEBI:29035"/>
        <label>2</label>
    </ligand>
</feature>
<evidence type="ECO:0000259" key="3">
    <source>
        <dbReference type="Pfam" id="PF07687"/>
    </source>
</evidence>
<feature type="binding site" evidence="2">
    <location>
        <position position="179"/>
    </location>
    <ligand>
        <name>Mn(2+)</name>
        <dbReference type="ChEBI" id="CHEBI:29035"/>
        <label>2</label>
    </ligand>
</feature>
<name>A0A6L3VY37_9ACTN</name>
<feature type="binding site" evidence="2">
    <location>
        <position position="153"/>
    </location>
    <ligand>
        <name>Mn(2+)</name>
        <dbReference type="ChEBI" id="CHEBI:29035"/>
        <label>2</label>
    </ligand>
</feature>
<dbReference type="SUPFAM" id="SSF53187">
    <property type="entry name" value="Zn-dependent exopeptidases"/>
    <property type="match status" value="1"/>
</dbReference>
<keyword evidence="1 4" id="KW-0378">Hydrolase</keyword>
<protein>
    <submittedName>
        <fullName evidence="4">Amidohydrolase</fullName>
    </submittedName>
</protein>
<organism evidence="4 5">
    <name type="scientific">Actinomadura montaniterrae</name>
    <dbReference type="NCBI Taxonomy" id="1803903"/>
    <lineage>
        <taxon>Bacteria</taxon>
        <taxon>Bacillati</taxon>
        <taxon>Actinomycetota</taxon>
        <taxon>Actinomycetes</taxon>
        <taxon>Streptosporangiales</taxon>
        <taxon>Thermomonosporaceae</taxon>
        <taxon>Actinomadura</taxon>
    </lineage>
</organism>
<dbReference type="PANTHER" id="PTHR11014:SF63">
    <property type="entry name" value="METALLOPEPTIDASE, PUTATIVE (AFU_ORTHOLOGUE AFUA_6G09600)-RELATED"/>
    <property type="match status" value="1"/>
</dbReference>
<evidence type="ECO:0000256" key="1">
    <source>
        <dbReference type="ARBA" id="ARBA00022801"/>
    </source>
</evidence>
<dbReference type="Proteomes" id="UP000483004">
    <property type="component" value="Unassembled WGS sequence"/>
</dbReference>
<evidence type="ECO:0000313" key="5">
    <source>
        <dbReference type="Proteomes" id="UP000483004"/>
    </source>
</evidence>
<dbReference type="GO" id="GO:0019877">
    <property type="term" value="P:diaminopimelate biosynthetic process"/>
    <property type="evidence" value="ECO:0007669"/>
    <property type="project" value="UniProtKB-ARBA"/>
</dbReference>